<feature type="active site" description="Charge relay system" evidence="5">
    <location>
        <position position="395"/>
    </location>
</feature>
<evidence type="ECO:0000256" key="4">
    <source>
        <dbReference type="ARBA" id="ARBA00022825"/>
    </source>
</evidence>
<feature type="compositionally biased region" description="Basic and acidic residues" evidence="6">
    <location>
        <begin position="566"/>
        <end position="595"/>
    </location>
</feature>
<dbReference type="PROSITE" id="PS00137">
    <property type="entry name" value="SUBTILASE_HIS"/>
    <property type="match status" value="1"/>
</dbReference>
<feature type="region of interest" description="Disordered" evidence="6">
    <location>
        <begin position="556"/>
        <end position="627"/>
    </location>
</feature>
<feature type="compositionally biased region" description="Acidic residues" evidence="6">
    <location>
        <begin position="508"/>
        <end position="518"/>
    </location>
</feature>
<protein>
    <submittedName>
        <fullName evidence="9">Suppressor of the cold-sensitive snRNP biogenesis mutant brr1-1</fullName>
    </submittedName>
</protein>
<evidence type="ECO:0000313" key="9">
    <source>
        <dbReference type="EMBL" id="KAK6506084.1"/>
    </source>
</evidence>
<dbReference type="InterPro" id="IPR023827">
    <property type="entry name" value="Peptidase_S8_Asp-AS"/>
</dbReference>
<reference evidence="9 10" key="1">
    <citation type="submission" date="2019-10" db="EMBL/GenBank/DDBJ databases">
        <authorList>
            <person name="Palmer J.M."/>
        </authorList>
    </citation>
    <scope>NUCLEOTIDE SEQUENCE [LARGE SCALE GENOMIC DNA]</scope>
    <source>
        <strain evidence="9 10">TWF506</strain>
    </source>
</reference>
<dbReference type="Proteomes" id="UP001307849">
    <property type="component" value="Unassembled WGS sequence"/>
</dbReference>
<dbReference type="PANTHER" id="PTHR43806">
    <property type="entry name" value="PEPTIDASE S8"/>
    <property type="match status" value="1"/>
</dbReference>
<dbReference type="SUPFAM" id="SSF52743">
    <property type="entry name" value="Subtilisin-like"/>
    <property type="match status" value="1"/>
</dbReference>
<keyword evidence="10" id="KW-1185">Reference proteome</keyword>
<evidence type="ECO:0000256" key="3">
    <source>
        <dbReference type="ARBA" id="ARBA00022801"/>
    </source>
</evidence>
<comment type="caution">
    <text evidence="9">The sequence shown here is derived from an EMBL/GenBank/DDBJ whole genome shotgun (WGS) entry which is preliminary data.</text>
</comment>
<dbReference type="AlphaFoldDB" id="A0AAN8N9T8"/>
<sequence length="627" mass="68933">MRRTYNIIFFLALLLLHISFTVAAGVETGKAVKEEGPEKVWIFTIKKEHRKHKDLAAMHRALEEADEKPPWGGVFDSADLKWGTFFMTVNCTEEKGKEIKSKFSHLISGFANYKDYREPLYTAHEAPGYALDTDINQRHERLMLLQEQGKEVPSKYYYHKSQGQGVTVYFVDTGINRKHPEFVDADKDGRIEVLFADPLPPRPEKQAKDVDSSLRFSHGSSVAGVVVGKITGLAPKAKIVMVAALDRNSLSSEALYLSALMKVYNHITTHNKNNKVILNLSMNAGYLRERKSAIDTDIRDGLELVFADLTALPNLIITSASGVSEWSQKGVAWSWPNVKAASQKTAKNLIIVGGVDQKGNGIFQKPEKDFQQVFAPAYAVKIASNVGYQLTTGTSFASAYAAGVLANYLSKNVELTAQEAINLLIQRSFPRIKGGPNVVWSGVTQQEAGVTLEQLKAICKRADGKDCERKFSETDESSTKTPTESPEEIPEETPVSTPQGKEDGGFPDPDDEEPDEEDNPRASGVEDDDSSAGVSFVATTTLLKEVGFNVYITVGVGAKPSATNKNDIERVDPLADPKDPKDTEDRNFRRAEGHEPVAPTQPRSSGNPYTTNLAFETSTADKPLSKS</sequence>
<keyword evidence="2 5" id="KW-0645">Protease</keyword>
<proteinExistence type="inferred from homology"/>
<name>A0AAN8N9T8_9PEZI</name>
<dbReference type="InterPro" id="IPR050131">
    <property type="entry name" value="Peptidase_S8_subtilisin-like"/>
</dbReference>
<comment type="similarity">
    <text evidence="1 5">Belongs to the peptidase S8 family.</text>
</comment>
<dbReference type="GO" id="GO:0004252">
    <property type="term" value="F:serine-type endopeptidase activity"/>
    <property type="evidence" value="ECO:0007669"/>
    <property type="project" value="UniProtKB-UniRule"/>
</dbReference>
<feature type="domain" description="Peptidase S8/S53" evidence="8">
    <location>
        <begin position="163"/>
        <end position="427"/>
    </location>
</feature>
<feature type="region of interest" description="Disordered" evidence="6">
    <location>
        <begin position="466"/>
        <end position="533"/>
    </location>
</feature>
<evidence type="ECO:0000256" key="7">
    <source>
        <dbReference type="SAM" id="SignalP"/>
    </source>
</evidence>
<dbReference type="PANTHER" id="PTHR43806:SF11">
    <property type="entry name" value="CEREVISIN-RELATED"/>
    <property type="match status" value="1"/>
</dbReference>
<accession>A0AAN8N9T8</accession>
<dbReference type="InterPro" id="IPR036852">
    <property type="entry name" value="Peptidase_S8/S53_dom_sf"/>
</dbReference>
<dbReference type="EMBL" id="JAVHJM010000009">
    <property type="protein sequence ID" value="KAK6506084.1"/>
    <property type="molecule type" value="Genomic_DNA"/>
</dbReference>
<dbReference type="GO" id="GO:0006508">
    <property type="term" value="P:proteolysis"/>
    <property type="evidence" value="ECO:0007669"/>
    <property type="project" value="UniProtKB-KW"/>
</dbReference>
<keyword evidence="3 5" id="KW-0378">Hydrolase</keyword>
<feature type="chain" id="PRO_5042859579" evidence="7">
    <location>
        <begin position="24"/>
        <end position="627"/>
    </location>
</feature>
<feature type="signal peptide" evidence="7">
    <location>
        <begin position="1"/>
        <end position="23"/>
    </location>
</feature>
<evidence type="ECO:0000256" key="5">
    <source>
        <dbReference type="PROSITE-ProRule" id="PRU01240"/>
    </source>
</evidence>
<dbReference type="PRINTS" id="PR00723">
    <property type="entry name" value="SUBTILISIN"/>
</dbReference>
<dbReference type="InterPro" id="IPR022398">
    <property type="entry name" value="Peptidase_S8_His-AS"/>
</dbReference>
<dbReference type="Pfam" id="PF00082">
    <property type="entry name" value="Peptidase_S8"/>
    <property type="match status" value="1"/>
</dbReference>
<dbReference type="InterPro" id="IPR000209">
    <property type="entry name" value="Peptidase_S8/S53_dom"/>
</dbReference>
<organism evidence="9 10">
    <name type="scientific">Arthrobotrys conoides</name>
    <dbReference type="NCBI Taxonomy" id="74498"/>
    <lineage>
        <taxon>Eukaryota</taxon>
        <taxon>Fungi</taxon>
        <taxon>Dikarya</taxon>
        <taxon>Ascomycota</taxon>
        <taxon>Pezizomycotina</taxon>
        <taxon>Orbiliomycetes</taxon>
        <taxon>Orbiliales</taxon>
        <taxon>Orbiliaceae</taxon>
        <taxon>Arthrobotrys</taxon>
    </lineage>
</organism>
<evidence type="ECO:0000259" key="8">
    <source>
        <dbReference type="Pfam" id="PF00082"/>
    </source>
</evidence>
<feature type="compositionally biased region" description="Polar residues" evidence="6">
    <location>
        <begin position="601"/>
        <end position="627"/>
    </location>
</feature>
<evidence type="ECO:0000256" key="6">
    <source>
        <dbReference type="SAM" id="MobiDB-lite"/>
    </source>
</evidence>
<dbReference type="PROSITE" id="PS51892">
    <property type="entry name" value="SUBTILASE"/>
    <property type="match status" value="1"/>
</dbReference>
<keyword evidence="7" id="KW-0732">Signal</keyword>
<dbReference type="PROSITE" id="PS00136">
    <property type="entry name" value="SUBTILASE_ASP"/>
    <property type="match status" value="1"/>
</dbReference>
<feature type="active site" description="Charge relay system" evidence="5">
    <location>
        <position position="218"/>
    </location>
</feature>
<keyword evidence="4 5" id="KW-0720">Serine protease</keyword>
<evidence type="ECO:0000256" key="1">
    <source>
        <dbReference type="ARBA" id="ARBA00011073"/>
    </source>
</evidence>
<evidence type="ECO:0000256" key="2">
    <source>
        <dbReference type="ARBA" id="ARBA00022670"/>
    </source>
</evidence>
<dbReference type="CDD" id="cd00306">
    <property type="entry name" value="Peptidases_S8_S53"/>
    <property type="match status" value="1"/>
</dbReference>
<dbReference type="InterPro" id="IPR015500">
    <property type="entry name" value="Peptidase_S8_subtilisin-rel"/>
</dbReference>
<gene>
    <name evidence="9" type="primary">SUB2_3</name>
    <name evidence="9" type="ORF">TWF506_011007</name>
</gene>
<evidence type="ECO:0000313" key="10">
    <source>
        <dbReference type="Proteomes" id="UP001307849"/>
    </source>
</evidence>
<feature type="active site" description="Charge relay system" evidence="5">
    <location>
        <position position="172"/>
    </location>
</feature>
<dbReference type="Gene3D" id="3.40.50.200">
    <property type="entry name" value="Peptidase S8/S53 domain"/>
    <property type="match status" value="1"/>
</dbReference>